<dbReference type="InterPro" id="IPR051679">
    <property type="entry name" value="DASS-Related_Transporters"/>
</dbReference>
<feature type="transmembrane region" description="Helical" evidence="6">
    <location>
        <begin position="144"/>
        <end position="159"/>
    </location>
</feature>
<evidence type="ECO:0000256" key="3">
    <source>
        <dbReference type="ARBA" id="ARBA00022692"/>
    </source>
</evidence>
<dbReference type="GO" id="GO:0005886">
    <property type="term" value="C:plasma membrane"/>
    <property type="evidence" value="ECO:0007669"/>
    <property type="project" value="UniProtKB-SubCell"/>
</dbReference>
<dbReference type="EMBL" id="CP020465">
    <property type="protein sequence ID" value="ASP49025.1"/>
    <property type="molecule type" value="Genomic_DNA"/>
</dbReference>
<dbReference type="OrthoDB" id="255482at2"/>
<evidence type="ECO:0000256" key="2">
    <source>
        <dbReference type="ARBA" id="ARBA00022475"/>
    </source>
</evidence>
<dbReference type="Pfam" id="PF03606">
    <property type="entry name" value="DcuC"/>
    <property type="match status" value="1"/>
</dbReference>
<name>A0A222GAU3_9GAMM</name>
<evidence type="ECO:0000313" key="7">
    <source>
        <dbReference type="EMBL" id="ASP49025.1"/>
    </source>
</evidence>
<feature type="transmembrane region" description="Helical" evidence="6">
    <location>
        <begin position="289"/>
        <end position="307"/>
    </location>
</feature>
<gene>
    <name evidence="7" type="ORF">B5D82_15350</name>
</gene>
<comment type="subcellular location">
    <subcellularLocation>
        <location evidence="1">Cell membrane</location>
        <topology evidence="1">Multi-pass membrane protein</topology>
    </subcellularLocation>
</comment>
<proteinExistence type="predicted"/>
<feature type="transmembrane region" description="Helical" evidence="6">
    <location>
        <begin position="264"/>
        <end position="283"/>
    </location>
</feature>
<organism evidence="7 8">
    <name type="scientific">Cognaticolwellia beringensis</name>
    <dbReference type="NCBI Taxonomy" id="1967665"/>
    <lineage>
        <taxon>Bacteria</taxon>
        <taxon>Pseudomonadati</taxon>
        <taxon>Pseudomonadota</taxon>
        <taxon>Gammaproteobacteria</taxon>
        <taxon>Alteromonadales</taxon>
        <taxon>Colwelliaceae</taxon>
        <taxon>Cognaticolwellia</taxon>
    </lineage>
</organism>
<evidence type="ECO:0000256" key="1">
    <source>
        <dbReference type="ARBA" id="ARBA00004651"/>
    </source>
</evidence>
<dbReference type="KEGG" id="cber:B5D82_15350"/>
<dbReference type="PANTHER" id="PTHR43652">
    <property type="entry name" value="BASIC AMINO ACID ANTIPORTER YFCC-RELATED"/>
    <property type="match status" value="1"/>
</dbReference>
<reference evidence="7 8" key="1">
    <citation type="submission" date="2017-08" db="EMBL/GenBank/DDBJ databases">
        <title>Complete genome of Colwellia sp. NB097-1, a psychrophile bacterium ioslated from Bering Sea.</title>
        <authorList>
            <person name="Chen X."/>
        </authorList>
    </citation>
    <scope>NUCLEOTIDE SEQUENCE [LARGE SCALE GENOMIC DNA]</scope>
    <source>
        <strain evidence="7 8">NB097-1</strain>
    </source>
</reference>
<feature type="transmembrane region" description="Helical" evidence="6">
    <location>
        <begin position="120"/>
        <end position="138"/>
    </location>
</feature>
<feature type="transmembrane region" description="Helical" evidence="6">
    <location>
        <begin position="410"/>
        <end position="434"/>
    </location>
</feature>
<dbReference type="RefSeq" id="WP_081152751.1">
    <property type="nucleotide sequence ID" value="NZ_CP020465.1"/>
</dbReference>
<evidence type="ECO:0000256" key="5">
    <source>
        <dbReference type="ARBA" id="ARBA00023136"/>
    </source>
</evidence>
<dbReference type="InterPro" id="IPR018385">
    <property type="entry name" value="C4_dicarb_anaerob_car-like"/>
</dbReference>
<sequence>MLKFKLPSVYTILFLLIVLIAALTWVVPAGQYDMANNELLGKLVPVSGSYHQVESSPQGIKAVLLAPIKGFYDPSTNQARAIDVALFVLIIGGFFGVVNQTKSIDSAIGQITVKLQGREIWLIPTLMGLFALGGTLIGMAEETLPFYTLVIPVMIAAGYDSITGVAVVMIGAGIGALGSTINPFATIIASNAAEVSFTDGLALRIVILILAWLLCVVYVMKYAKKVKNNPELSLVADQKVADEKYFLHTSTASQDKSLSLQQKLVLTILLLTFVAMVIGVSYYDWWMAEISALFIAATLVVGVVARMKEQLLTSSFVEGAKELLGVAFIITLARGLVVVMDEGNITHTFLYYAESFLSDLSPIVFINTIYWVESFLSLLIPSSSGLAVLSMPVLAPLADFSNVPRELVVTAYQAASGLPNLVTPTSAIVMGGLAMGRVSYSTWLRFILPLLAMIVLLVMAMLSVGVILS</sequence>
<accession>A0A222GAU3</accession>
<keyword evidence="5 6" id="KW-0472">Membrane</keyword>
<feature type="transmembrane region" description="Helical" evidence="6">
    <location>
        <begin position="166"/>
        <end position="189"/>
    </location>
</feature>
<keyword evidence="2" id="KW-1003">Cell membrane</keyword>
<evidence type="ECO:0000256" key="6">
    <source>
        <dbReference type="SAM" id="Phobius"/>
    </source>
</evidence>
<feature type="transmembrane region" description="Helical" evidence="6">
    <location>
        <begin position="446"/>
        <end position="468"/>
    </location>
</feature>
<feature type="transmembrane region" description="Helical" evidence="6">
    <location>
        <begin position="319"/>
        <end position="337"/>
    </location>
</feature>
<protein>
    <submittedName>
        <fullName evidence="7">YfcC family protein</fullName>
    </submittedName>
</protein>
<dbReference type="PANTHER" id="PTHR43652:SF6">
    <property type="entry name" value="ARGININE REPRESSOR"/>
    <property type="match status" value="1"/>
</dbReference>
<evidence type="ECO:0000313" key="8">
    <source>
        <dbReference type="Proteomes" id="UP000202259"/>
    </source>
</evidence>
<feature type="transmembrane region" description="Helical" evidence="6">
    <location>
        <begin position="349"/>
        <end position="371"/>
    </location>
</feature>
<keyword evidence="4 6" id="KW-1133">Transmembrane helix</keyword>
<feature type="transmembrane region" description="Helical" evidence="6">
    <location>
        <begin position="201"/>
        <end position="220"/>
    </location>
</feature>
<feature type="transmembrane region" description="Helical" evidence="6">
    <location>
        <begin position="378"/>
        <end position="398"/>
    </location>
</feature>
<keyword evidence="3 6" id="KW-0812">Transmembrane</keyword>
<dbReference type="Proteomes" id="UP000202259">
    <property type="component" value="Chromosome"/>
</dbReference>
<feature type="transmembrane region" description="Helical" evidence="6">
    <location>
        <begin position="81"/>
        <end position="99"/>
    </location>
</feature>
<keyword evidence="8" id="KW-1185">Reference proteome</keyword>
<dbReference type="AlphaFoldDB" id="A0A222GAU3"/>
<evidence type="ECO:0000256" key="4">
    <source>
        <dbReference type="ARBA" id="ARBA00022989"/>
    </source>
</evidence>